<reference evidence="4" key="1">
    <citation type="journal article" date="2023" name="bioRxiv">
        <title>Improved chromosome-level genome assembly for marigold (Tagetes erecta).</title>
        <authorList>
            <person name="Jiang F."/>
            <person name="Yuan L."/>
            <person name="Wang S."/>
            <person name="Wang H."/>
            <person name="Xu D."/>
            <person name="Wang A."/>
            <person name="Fan W."/>
        </authorList>
    </citation>
    <scope>NUCLEOTIDE SEQUENCE</scope>
    <source>
        <strain evidence="4">WSJ</strain>
        <tissue evidence="4">Leaf</tissue>
    </source>
</reference>
<evidence type="ECO:0000256" key="1">
    <source>
        <dbReference type="ARBA" id="ARBA00004308"/>
    </source>
</evidence>
<keyword evidence="2" id="KW-0472">Membrane</keyword>
<evidence type="ECO:0000313" key="5">
    <source>
        <dbReference type="Proteomes" id="UP001229421"/>
    </source>
</evidence>
<dbReference type="Proteomes" id="UP001229421">
    <property type="component" value="Unassembled WGS sequence"/>
</dbReference>
<dbReference type="AlphaFoldDB" id="A0AAD8PA99"/>
<sequence length="202" mass="23591">MTMTCTVYYPNAERIDNNHAPSSVAPILRVANEIEKDNPRVAYLCRFRALEKTHMMYPRSNRRRVCLFKTYLLHRLHQEEDSTKCQLAKSDPTEMQKYYQNYYDKNISEGQNITKPEEMAKIYHIATVLYDVLETVVPASEVEPKTQRYAKDVEENREQYKHYNILPLHAVGNKPAVMELLKACTSCFSKVRVYSDPGPSKF</sequence>
<comment type="caution">
    <text evidence="4">The sequence shown here is derived from an EMBL/GenBank/DDBJ whole genome shotgun (WGS) entry which is preliminary data.</text>
</comment>
<gene>
    <name evidence="4" type="ORF">QVD17_03833</name>
</gene>
<accession>A0AAD8PA99</accession>
<evidence type="ECO:0000313" key="4">
    <source>
        <dbReference type="EMBL" id="KAK1438032.1"/>
    </source>
</evidence>
<dbReference type="InterPro" id="IPR023175">
    <property type="entry name" value="Vta1/CALS_N_sf"/>
</dbReference>
<feature type="domain" description="Vta1/callose synthase N-terminal" evidence="3">
    <location>
        <begin position="24"/>
        <end position="151"/>
    </location>
</feature>
<dbReference type="Pfam" id="PF04652">
    <property type="entry name" value="Vta1"/>
    <property type="match status" value="1"/>
</dbReference>
<dbReference type="Gene3D" id="1.25.40.270">
    <property type="entry name" value="Vacuolar protein sorting-associated protein vta1"/>
    <property type="match status" value="1"/>
</dbReference>
<proteinExistence type="predicted"/>
<keyword evidence="5" id="KW-1185">Reference proteome</keyword>
<organism evidence="4 5">
    <name type="scientific">Tagetes erecta</name>
    <name type="common">African marigold</name>
    <dbReference type="NCBI Taxonomy" id="13708"/>
    <lineage>
        <taxon>Eukaryota</taxon>
        <taxon>Viridiplantae</taxon>
        <taxon>Streptophyta</taxon>
        <taxon>Embryophyta</taxon>
        <taxon>Tracheophyta</taxon>
        <taxon>Spermatophyta</taxon>
        <taxon>Magnoliopsida</taxon>
        <taxon>eudicotyledons</taxon>
        <taxon>Gunneridae</taxon>
        <taxon>Pentapetalae</taxon>
        <taxon>asterids</taxon>
        <taxon>campanulids</taxon>
        <taxon>Asterales</taxon>
        <taxon>Asteraceae</taxon>
        <taxon>Asteroideae</taxon>
        <taxon>Heliantheae alliance</taxon>
        <taxon>Tageteae</taxon>
        <taxon>Tagetes</taxon>
    </lineage>
</organism>
<name>A0AAD8PA99_TARER</name>
<evidence type="ECO:0000256" key="2">
    <source>
        <dbReference type="ARBA" id="ARBA00023136"/>
    </source>
</evidence>
<evidence type="ECO:0000259" key="3">
    <source>
        <dbReference type="Pfam" id="PF04652"/>
    </source>
</evidence>
<comment type="subcellular location">
    <subcellularLocation>
        <location evidence="1">Endomembrane system</location>
    </subcellularLocation>
</comment>
<dbReference type="EMBL" id="JAUHHV010000001">
    <property type="protein sequence ID" value="KAK1438032.1"/>
    <property type="molecule type" value="Genomic_DNA"/>
</dbReference>
<protein>
    <recommendedName>
        <fullName evidence="3">Vta1/callose synthase N-terminal domain-containing protein</fullName>
    </recommendedName>
</protein>
<dbReference type="GO" id="GO:0012505">
    <property type="term" value="C:endomembrane system"/>
    <property type="evidence" value="ECO:0007669"/>
    <property type="project" value="UniProtKB-SubCell"/>
</dbReference>
<dbReference type="InterPro" id="IPR039431">
    <property type="entry name" value="Vta1/CALS_N"/>
</dbReference>